<dbReference type="AlphaFoldDB" id="A0A1A9VL48"/>
<sequence length="142" mass="16233">MHESCSRTAAMAKKEIAKSSVASLQPDEILGKTNSQIEAIDVGFARIQLCTVELVHVVDLKRYVALMNHIYSLITENVSISHPLDTFLIHQAKQMQMYLDYFKPLNKRSLNFIGSTWKWMVGNPDLVILEQKITHCKKIMDK</sequence>
<proteinExistence type="predicted"/>
<keyword evidence="2" id="KW-1185">Reference proteome</keyword>
<accession>A0A1A9VL48</accession>
<evidence type="ECO:0000313" key="2">
    <source>
        <dbReference type="Proteomes" id="UP000078200"/>
    </source>
</evidence>
<protein>
    <submittedName>
        <fullName evidence="1">Uncharacterized protein</fullName>
    </submittedName>
</protein>
<dbReference type="Proteomes" id="UP000078200">
    <property type="component" value="Unassembled WGS sequence"/>
</dbReference>
<dbReference type="VEuPathDB" id="VectorBase:GAUT040290"/>
<evidence type="ECO:0000313" key="1">
    <source>
        <dbReference type="EnsemblMetazoa" id="GAUT040290-PA"/>
    </source>
</evidence>
<organism evidence="1 2">
    <name type="scientific">Glossina austeni</name>
    <name type="common">Savannah tsetse fly</name>
    <dbReference type="NCBI Taxonomy" id="7395"/>
    <lineage>
        <taxon>Eukaryota</taxon>
        <taxon>Metazoa</taxon>
        <taxon>Ecdysozoa</taxon>
        <taxon>Arthropoda</taxon>
        <taxon>Hexapoda</taxon>
        <taxon>Insecta</taxon>
        <taxon>Pterygota</taxon>
        <taxon>Neoptera</taxon>
        <taxon>Endopterygota</taxon>
        <taxon>Diptera</taxon>
        <taxon>Brachycera</taxon>
        <taxon>Muscomorpha</taxon>
        <taxon>Hippoboscoidea</taxon>
        <taxon>Glossinidae</taxon>
        <taxon>Glossina</taxon>
    </lineage>
</organism>
<name>A0A1A9VL48_GLOAU</name>
<dbReference type="EnsemblMetazoa" id="GAUT040290-RA">
    <property type="protein sequence ID" value="GAUT040290-PA"/>
    <property type="gene ID" value="GAUT040290"/>
</dbReference>
<reference evidence="1" key="1">
    <citation type="submission" date="2020-05" db="UniProtKB">
        <authorList>
            <consortium name="EnsemblMetazoa"/>
        </authorList>
    </citation>
    <scope>IDENTIFICATION</scope>
    <source>
        <strain evidence="1">TTRI</strain>
    </source>
</reference>